<sequence length="1989" mass="204197">MDSNYEILESLIAWIAGDESGGGDVERYLASPRVAALARVLDVAGPAPAKRQALAGNQPLQLRGRPQALQPRTARLVAALSDELRLDEEACLELFAKVTDRARRRELAERLGLARGGALDDDVAGAARRLWYFEARCGLRALGELVKGALDGRLPRAKKRILGDAAVACLRADVPATLLAGVKALSGSAWAQPAERAAVAGALAASVAETCFFAFYEVQILDTEAARLFEAARDLSAALDDAGRKAGTPSLHPHAAKLRRCRDVLLLAAVQALDGSARFRDRGAAAPSSSTALFLYGDAADGEEPTEPNALRADAGAAQRFVDAWPAPEGLEGRGARGVAALAVALLKRPRSWDAADPASEQELRRRLGDALDAGVCRFLVRTHGLLRGALRDGGGGREPVVYLVALGELANAFVEALLDVDALPGPRGDVEGVPDGLEDVLALVVGVGERLPAFTEKFFGSVNGDVTALGHLVRRVGDCARRDDLGRVPYLTLLGAVARGSHETADAVRDFLRAGDQPENEFAAVAPSGVFDGSAPPPGYSLKNFLALVDRYGEMLRANELERSGATPPPPGAMQNLYRPFDAPREPLWLSAADADALVAVADVLANCARPSPAHVERLCDACASSSRGGDAPGHRDAARVAGSLLRLYARESDAVPPDLKAALLRAVVALCACPKTAEVVAKLVVAARVVESKGVVFSKPPRLLKLPRAMLAQEAPPPPPPPAPPSPYGAAFGQVAAAAAPPAAPAPVSAAAALSQPGAVNPLVQQLDECCGEGEGVADRDLRGAETRLRTYGATGAVLALLAAVEPHLDSAARVAAVKFAARDVLLRCAVCAEAAPLAFRFDDERWRLATRALALCSAVLGRYAPGSADWADDFDGASRSPSPSGGFAVLYDALGPACGLLRAVAGLAARAREAGGADDGLAADFGGDDDDLCRDDAVPPPLGAVQPGGRRADVDDRSKLRHALDVRAVKRARNAALAGAGAAWWRSRCEAAALELLGAVAEREAAFGAACRDAAAGRSPASRALVDAAAAPPRTLGELLLSSAGATQAAPRELPKAFEAMQTSPGPDGLPHPSFALATAGEKPGGLRGFRDDDLASVRYFGCEPQGLLSELAARVAPRGARHAEATSCRAVFLLSHVAATSTDGAEIDRRSTDGARFLAALAASERGRELRDAFAARVAAPLEGDGDDDDAWGATTPDADGLADPAPPAAASWADARFGALELLAAPETRDLAGWLLNGGALSAVVDLALACTAPLDKGPRLAARACETGERALGLLFVLAKRRASRSAVVDAVAAGDDGRALTTLVARAAAAVAGDAVPAASARLARALLDVVAVCAHASKLPEGVAERSRGRCRGAVDAYFGAAPSILGAPFRVAAPEPARLDDVFDRDPSLRKLALAHAAKPTSRLYAVLDVVDAAGLDAAARKALPADVADRLGAWAAHANDAAAAERAALDLADAAQRLGVVAAGFAYEAAVVETTRDADLGPVPYLTAGGDPFGDAAPAGLDAPRRALVALVEAAAGALQTCPRGDGAAAEPLARGLADGLANLRSLGEVADLDASKHVSEFAALVAAVGASLERRRDATTEVFRGHCYVALAHGLAALRRGGAAGAVSHGTWSRVCVDAAASSTPWARLAASAALAEGAPQFARGAAERSDGPPALSADAVASAFASLEDGGRDAALDASTLETAAAALLRLGAARQDVALRLVDGGVVEALARCGAFRVAAGAAGDARARGTALSLELLRALLARLPEHAALRGQARAVATFDAASTASLAARYLDARRPPDALGSLRARSALVAILAALARPTVDEDYVSGKRRTDDDDYCAGLCWHLVAATAAEAPAPGLGEAAAARRARALDRSERSWRAPAPDLADPAWWARVAPATARERRQADARSRAPGGGARAWSAFDDRKLAAAATLWARCVDFARVALRARPDDPRADAAALARHVAAAAAVLDSGLGAGGPLAAAAGLASPPGRGK</sequence>
<dbReference type="EMBL" id="GL833133">
    <property type="protein sequence ID" value="EGB06816.1"/>
    <property type="molecule type" value="Genomic_DNA"/>
</dbReference>
<feature type="compositionally biased region" description="Low complexity" evidence="1">
    <location>
        <begin position="1196"/>
        <end position="1212"/>
    </location>
</feature>
<dbReference type="GeneID" id="20225311"/>
<dbReference type="RefSeq" id="XP_009038562.1">
    <property type="nucleotide sequence ID" value="XM_009040314.1"/>
</dbReference>
<evidence type="ECO:0000313" key="3">
    <source>
        <dbReference type="Proteomes" id="UP000002729"/>
    </source>
</evidence>
<gene>
    <name evidence="2" type="ORF">AURANDRAFT_65388</name>
</gene>
<organism evidence="3">
    <name type="scientific">Aureococcus anophagefferens</name>
    <name type="common">Harmful bloom alga</name>
    <dbReference type="NCBI Taxonomy" id="44056"/>
    <lineage>
        <taxon>Eukaryota</taxon>
        <taxon>Sar</taxon>
        <taxon>Stramenopiles</taxon>
        <taxon>Ochrophyta</taxon>
        <taxon>Pelagophyceae</taxon>
        <taxon>Pelagomonadales</taxon>
        <taxon>Pelagomonadaceae</taxon>
        <taxon>Aureococcus</taxon>
    </lineage>
</organism>
<evidence type="ECO:0000256" key="1">
    <source>
        <dbReference type="SAM" id="MobiDB-lite"/>
    </source>
</evidence>
<accession>F0YDE5</accession>
<protein>
    <submittedName>
        <fullName evidence="2">Uncharacterized protein</fullName>
    </submittedName>
</protein>
<dbReference type="InParanoid" id="F0YDE5"/>
<feature type="region of interest" description="Disordered" evidence="1">
    <location>
        <begin position="1189"/>
        <end position="1212"/>
    </location>
</feature>
<dbReference type="OrthoDB" id="10680544at2759"/>
<dbReference type="eggNOG" id="ENOG502SW6E">
    <property type="taxonomic scope" value="Eukaryota"/>
</dbReference>
<proteinExistence type="predicted"/>
<reference evidence="2 3" key="1">
    <citation type="journal article" date="2011" name="Proc. Natl. Acad. Sci. U.S.A.">
        <title>Niche of harmful alga Aureococcus anophagefferens revealed through ecogenomics.</title>
        <authorList>
            <person name="Gobler C.J."/>
            <person name="Berry D.L."/>
            <person name="Dyhrman S.T."/>
            <person name="Wilhelm S.W."/>
            <person name="Salamov A."/>
            <person name="Lobanov A.V."/>
            <person name="Zhang Y."/>
            <person name="Collier J.L."/>
            <person name="Wurch L.L."/>
            <person name="Kustka A.B."/>
            <person name="Dill B.D."/>
            <person name="Shah M."/>
            <person name="VerBerkmoes N.C."/>
            <person name="Kuo A."/>
            <person name="Terry A."/>
            <person name="Pangilinan J."/>
            <person name="Lindquist E.A."/>
            <person name="Lucas S."/>
            <person name="Paulsen I.T."/>
            <person name="Hattenrath-Lehmann T.K."/>
            <person name="Talmage S.C."/>
            <person name="Walker E.A."/>
            <person name="Koch F."/>
            <person name="Burson A.M."/>
            <person name="Marcoval M.A."/>
            <person name="Tang Y.Z."/>
            <person name="Lecleir G.R."/>
            <person name="Coyne K.J."/>
            <person name="Berg G.M."/>
            <person name="Bertrand E.M."/>
            <person name="Saito M.A."/>
            <person name="Gladyshev V.N."/>
            <person name="Grigoriev I.V."/>
        </authorList>
    </citation>
    <scope>NUCLEOTIDE SEQUENCE [LARGE SCALE GENOMIC DNA]</scope>
    <source>
        <strain evidence="3">CCMP 1984</strain>
    </source>
</reference>
<dbReference type="KEGG" id="aaf:AURANDRAFT_65388"/>
<name>F0YDE5_AURAN</name>
<dbReference type="Proteomes" id="UP000002729">
    <property type="component" value="Unassembled WGS sequence"/>
</dbReference>
<keyword evidence="3" id="KW-1185">Reference proteome</keyword>
<evidence type="ECO:0000313" key="2">
    <source>
        <dbReference type="EMBL" id="EGB06816.1"/>
    </source>
</evidence>